<reference evidence="2 3" key="1">
    <citation type="journal article" date="2011" name="Proc. Natl. Acad. Sci. U.S.A.">
        <title>Evolutionary erosion of yeast sex chromosomes by mating-type switching accidents.</title>
        <authorList>
            <person name="Gordon J.L."/>
            <person name="Armisen D."/>
            <person name="Proux-Wera E."/>
            <person name="Oheigeartaigh S.S."/>
            <person name="Byrne K.P."/>
            <person name="Wolfe K.H."/>
        </authorList>
    </citation>
    <scope>NUCLEOTIDE SEQUENCE [LARGE SCALE GENOMIC DNA]</scope>
    <source>
        <strain evidence="3">ATCC 34711 / CBS 6284 / DSM 70876 / NBRC 10599 / NRRL Y-10934 / UCD 77-7</strain>
    </source>
</reference>
<feature type="domain" description="GST C-terminal" evidence="1">
    <location>
        <begin position="87"/>
        <end position="217"/>
    </location>
</feature>
<dbReference type="InterPro" id="IPR004046">
    <property type="entry name" value="GST_C"/>
</dbReference>
<protein>
    <recommendedName>
        <fullName evidence="1">GST C-terminal domain-containing protein</fullName>
    </recommendedName>
</protein>
<dbReference type="HOGENOM" id="CLU_011226_3_2_1"/>
<organism evidence="2 3">
    <name type="scientific">Henningerozyma blattae (strain ATCC 34711 / CBS 6284 / DSM 70876 / NBRC 10599 / NRRL Y-10934 / UCD 77-7)</name>
    <name type="common">Yeast</name>
    <name type="synonym">Tetrapisispora blattae</name>
    <dbReference type="NCBI Taxonomy" id="1071380"/>
    <lineage>
        <taxon>Eukaryota</taxon>
        <taxon>Fungi</taxon>
        <taxon>Dikarya</taxon>
        <taxon>Ascomycota</taxon>
        <taxon>Saccharomycotina</taxon>
        <taxon>Saccharomycetes</taxon>
        <taxon>Saccharomycetales</taxon>
        <taxon>Saccharomycetaceae</taxon>
        <taxon>Henningerozyma</taxon>
    </lineage>
</organism>
<name>I2H9P8_HENB6</name>
<dbReference type="Proteomes" id="UP000002866">
    <property type="component" value="Chromosome 10"/>
</dbReference>
<dbReference type="InterPro" id="IPR050802">
    <property type="entry name" value="EF-GSTs"/>
</dbReference>
<dbReference type="eggNOG" id="KOG0867">
    <property type="taxonomic scope" value="Eukaryota"/>
</dbReference>
<dbReference type="InParanoid" id="I2H9P8"/>
<evidence type="ECO:0000259" key="1">
    <source>
        <dbReference type="PROSITE" id="PS50405"/>
    </source>
</evidence>
<accession>I2H9P8</accession>
<dbReference type="InterPro" id="IPR010987">
    <property type="entry name" value="Glutathione-S-Trfase_C-like"/>
</dbReference>
<keyword evidence="3" id="KW-1185">Reference proteome</keyword>
<dbReference type="RefSeq" id="XP_004182619.1">
    <property type="nucleotide sequence ID" value="XM_004182571.1"/>
</dbReference>
<dbReference type="Gene3D" id="1.20.1050.10">
    <property type="match status" value="1"/>
</dbReference>
<sequence length="217" mass="25223">MSKGTLYANEYTRGIAVQGIIKYYNLPFDIVYSKKNTDFEKNFPMLKIPALITPEGIKLQEVIPLTIYVVKQIPDELEKRKLLTSDDDLLEALQGKFLSLSNTDFFMNICYILMMSLKFVPWHQDIIDRAWTEVNNAAEVFSERLSRHSYLVVDDHITVADLICATQWAFCCQNILGKPWRDNHPGIDPWVLRVIRSPILKDYFSDFTFAEKNCDEK</sequence>
<dbReference type="EMBL" id="HE806325">
    <property type="protein sequence ID" value="CCH63100.1"/>
    <property type="molecule type" value="Genomic_DNA"/>
</dbReference>
<dbReference type="GO" id="GO:0006414">
    <property type="term" value="P:translational elongation"/>
    <property type="evidence" value="ECO:0007669"/>
    <property type="project" value="TreeGrafter"/>
</dbReference>
<evidence type="ECO:0000313" key="2">
    <source>
        <dbReference type="EMBL" id="CCH63100.1"/>
    </source>
</evidence>
<dbReference type="SUPFAM" id="SSF52833">
    <property type="entry name" value="Thioredoxin-like"/>
    <property type="match status" value="1"/>
</dbReference>
<dbReference type="SUPFAM" id="SSF47616">
    <property type="entry name" value="GST C-terminal domain-like"/>
    <property type="match status" value="1"/>
</dbReference>
<dbReference type="OrthoDB" id="249703at2759"/>
<proteinExistence type="predicted"/>
<dbReference type="GO" id="GO:0005634">
    <property type="term" value="C:nucleus"/>
    <property type="evidence" value="ECO:0007669"/>
    <property type="project" value="TreeGrafter"/>
</dbReference>
<dbReference type="STRING" id="1071380.I2H9P8"/>
<dbReference type="GeneID" id="14498283"/>
<dbReference type="GO" id="GO:0005737">
    <property type="term" value="C:cytoplasm"/>
    <property type="evidence" value="ECO:0007669"/>
    <property type="project" value="TreeGrafter"/>
</dbReference>
<dbReference type="PROSITE" id="PS50405">
    <property type="entry name" value="GST_CTER"/>
    <property type="match status" value="1"/>
</dbReference>
<dbReference type="PANTHER" id="PTHR43986">
    <property type="entry name" value="ELONGATION FACTOR 1-GAMMA"/>
    <property type="match status" value="1"/>
</dbReference>
<dbReference type="KEGG" id="tbl:TBLA_0J01020"/>
<gene>
    <name evidence="2" type="primary">TBLA0J01020</name>
    <name evidence="2" type="ORF">TBLA_0J01020</name>
</gene>
<dbReference type="AlphaFoldDB" id="I2H9P8"/>
<dbReference type="PANTHER" id="PTHR43986:SF1">
    <property type="entry name" value="ELONGATION FACTOR 1-GAMMA"/>
    <property type="match status" value="1"/>
</dbReference>
<dbReference type="InterPro" id="IPR036282">
    <property type="entry name" value="Glutathione-S-Trfase_C_sf"/>
</dbReference>
<dbReference type="FunFam" id="3.40.30.10:FF:000142">
    <property type="entry name" value="Elongation factor 1 gamma"/>
    <property type="match status" value="1"/>
</dbReference>
<dbReference type="Gene3D" id="3.40.30.10">
    <property type="entry name" value="Glutaredoxin"/>
    <property type="match status" value="1"/>
</dbReference>
<evidence type="ECO:0000313" key="3">
    <source>
        <dbReference type="Proteomes" id="UP000002866"/>
    </source>
</evidence>
<dbReference type="InterPro" id="IPR036249">
    <property type="entry name" value="Thioredoxin-like_sf"/>
</dbReference>
<dbReference type="Pfam" id="PF00043">
    <property type="entry name" value="GST_C"/>
    <property type="match status" value="1"/>
</dbReference>